<keyword evidence="1" id="KW-0472">Membrane</keyword>
<feature type="non-terminal residue" evidence="3">
    <location>
        <position position="1"/>
    </location>
</feature>
<reference evidence="3" key="2">
    <citation type="submission" date="2014-03" db="EMBL/GenBank/DDBJ databases">
        <authorList>
            <person name="Genoscope - CEA"/>
        </authorList>
    </citation>
    <scope>NUCLEOTIDE SEQUENCE</scope>
</reference>
<name>A0A060Z5Y0_ONCMY</name>
<evidence type="ECO:0000313" key="3">
    <source>
        <dbReference type="EMBL" id="CDQ99513.1"/>
    </source>
</evidence>
<dbReference type="GO" id="GO:0004725">
    <property type="term" value="F:protein tyrosine phosphatase activity"/>
    <property type="evidence" value="ECO:0007669"/>
    <property type="project" value="TreeGrafter"/>
</dbReference>
<accession>A0A060Z5Y0</accession>
<dbReference type="PANTHER" id="PTHR45706">
    <property type="entry name" value="TYROSINE-PROTEIN PHOSPHATASE"/>
    <property type="match status" value="1"/>
</dbReference>
<dbReference type="GO" id="GO:0009898">
    <property type="term" value="C:cytoplasmic side of plasma membrane"/>
    <property type="evidence" value="ECO:0007669"/>
    <property type="project" value="TreeGrafter"/>
</dbReference>
<organism evidence="3 4">
    <name type="scientific">Oncorhynchus mykiss</name>
    <name type="common">Rainbow trout</name>
    <name type="synonym">Salmo gairdneri</name>
    <dbReference type="NCBI Taxonomy" id="8022"/>
    <lineage>
        <taxon>Eukaryota</taxon>
        <taxon>Metazoa</taxon>
        <taxon>Chordata</taxon>
        <taxon>Craniata</taxon>
        <taxon>Vertebrata</taxon>
        <taxon>Euteleostomi</taxon>
        <taxon>Actinopterygii</taxon>
        <taxon>Neopterygii</taxon>
        <taxon>Teleostei</taxon>
        <taxon>Protacanthopterygii</taxon>
        <taxon>Salmoniformes</taxon>
        <taxon>Salmonidae</taxon>
        <taxon>Salmoninae</taxon>
        <taxon>Oncorhynchus</taxon>
    </lineage>
</organism>
<protein>
    <recommendedName>
        <fullName evidence="2">PDZ domain-containing protein</fullName>
    </recommendedName>
</protein>
<dbReference type="Proteomes" id="UP000193380">
    <property type="component" value="Unassembled WGS sequence"/>
</dbReference>
<feature type="transmembrane region" description="Helical" evidence="1">
    <location>
        <begin position="146"/>
        <end position="170"/>
    </location>
</feature>
<dbReference type="InterPro" id="IPR036034">
    <property type="entry name" value="PDZ_sf"/>
</dbReference>
<dbReference type="Pfam" id="PF00595">
    <property type="entry name" value="PDZ"/>
    <property type="match status" value="1"/>
</dbReference>
<dbReference type="EMBL" id="FR947422">
    <property type="protein sequence ID" value="CDQ99513.1"/>
    <property type="molecule type" value="Genomic_DNA"/>
</dbReference>
<reference evidence="3" key="1">
    <citation type="journal article" date="2014" name="Nat. Commun.">
        <title>The rainbow trout genome provides novel insights into evolution after whole-genome duplication in vertebrates.</title>
        <authorList>
            <person name="Berthelot C."/>
            <person name="Brunet F."/>
            <person name="Chalopin D."/>
            <person name="Juanchich A."/>
            <person name="Bernard M."/>
            <person name="Noel B."/>
            <person name="Bento P."/>
            <person name="Da Silva C."/>
            <person name="Labadie K."/>
            <person name="Alberti A."/>
            <person name="Aury J.M."/>
            <person name="Louis A."/>
            <person name="Dehais P."/>
            <person name="Bardou P."/>
            <person name="Montfort J."/>
            <person name="Klopp C."/>
            <person name="Cabau C."/>
            <person name="Gaspin C."/>
            <person name="Thorgaard G.H."/>
            <person name="Boussaha M."/>
            <person name="Quillet E."/>
            <person name="Guyomard R."/>
            <person name="Galiana D."/>
            <person name="Bobe J."/>
            <person name="Volff J.N."/>
            <person name="Genet C."/>
            <person name="Wincker P."/>
            <person name="Jaillon O."/>
            <person name="Roest Crollius H."/>
            <person name="Guiguen Y."/>
        </authorList>
    </citation>
    <scope>NUCLEOTIDE SEQUENCE [LARGE SCALE GENOMIC DNA]</scope>
</reference>
<dbReference type="GO" id="GO:0005737">
    <property type="term" value="C:cytoplasm"/>
    <property type="evidence" value="ECO:0007669"/>
    <property type="project" value="TreeGrafter"/>
</dbReference>
<dbReference type="Gene3D" id="2.30.42.10">
    <property type="match status" value="1"/>
</dbReference>
<dbReference type="STRING" id="8022.A0A060Z5Y0"/>
<keyword evidence="1" id="KW-0812">Transmembrane</keyword>
<evidence type="ECO:0000256" key="1">
    <source>
        <dbReference type="SAM" id="Phobius"/>
    </source>
</evidence>
<sequence>NCGLIAFSSNPLQADLCVPRLNEGDQVVLINGRDISEHTHDQVVMFIKASCESHSGELILLVRPNAIYDMVEEKQETEPDFQYIPEKCPQDPSQLDQDAWRDSMNTLKEGLVSGEVLAQFDVSQSSPHLLYKFKAFMSKTITSIPLNVLVILFVVPRVMWVLFIFLLSFLR</sequence>
<dbReference type="SUPFAM" id="SSF50156">
    <property type="entry name" value="PDZ domain-like"/>
    <property type="match status" value="1"/>
</dbReference>
<feature type="domain" description="PDZ" evidence="2">
    <location>
        <begin position="14"/>
        <end position="52"/>
    </location>
</feature>
<dbReference type="InterPro" id="IPR001478">
    <property type="entry name" value="PDZ"/>
</dbReference>
<evidence type="ECO:0000259" key="2">
    <source>
        <dbReference type="Pfam" id="PF00595"/>
    </source>
</evidence>
<keyword evidence="1" id="KW-1133">Transmembrane helix</keyword>
<dbReference type="AlphaFoldDB" id="A0A060Z5Y0"/>
<evidence type="ECO:0000313" key="4">
    <source>
        <dbReference type="Proteomes" id="UP000193380"/>
    </source>
</evidence>
<dbReference type="PaxDb" id="8022-A0A060Z5Y0"/>
<dbReference type="PANTHER" id="PTHR45706:SF7">
    <property type="entry name" value="TYROSINE-PROTEIN PHOSPHATASE NON-RECEPTOR TYPE 4"/>
    <property type="match status" value="1"/>
</dbReference>
<proteinExistence type="predicted"/>
<gene>
    <name evidence="3" type="ORF">GSONMT00011213001</name>
</gene>